<dbReference type="Proteomes" id="UP000821845">
    <property type="component" value="Chromosome 4"/>
</dbReference>
<sequence>MPVTRNGSSSTAPTSEEDGERRSTDGGEGSGSRGAPDSASTGDAATSSGRANATLGPAFDMSAILQATVQAAVREAINGIAHLQSQQAAAMPVIGAGETSRLVPLFDPTSSDSPTVDAWIRRVDDLAEVYRWTDRVTSCNALARLDGPAKMWYDSLQSVNKTWPEWKAELKRAFPTTAGMQRLHREMEDRIYKRGEPIEAYYYDKLAKARRCNLSAEACIEYLITGLNDPDSIRAISTRTYDSPEELLQCLKRLEERVGTVGSRNSNHSKASEIQNLACHGNRANRAAETSLNSSRQQNSPSEPRRKTLSNERGGPRCFNCNNYGHVSLNCPSPQRRARCSICKRMGHEAQNCREKEGRPRLVQNVVNIDTRAADAANEKYFLLAKVNGHDIKAYVDLGSQCVTIRREDADRVGILFTATDKRLTIGGYGSGRVTPCGEANINITVDQATADVPVLIVPNESQAIPLIVGQPFTEQPHVTIVRRRNTLRIFEEQIKVDENDDTLQSIEIPALPKRPVCLWARESTVVPPNYVGFVKLVAPVVKLKPWSRDETYSEGSDNGSSDSDRGGRELQDGRVCAPAHSLSERPARGSAEGGTSDHCAAVT</sequence>
<reference evidence="1" key="1">
    <citation type="submission" date="2020-05" db="EMBL/GenBank/DDBJ databases">
        <title>Large-scale comparative analyses of tick genomes elucidate their genetic diversity and vector capacities.</title>
        <authorList>
            <person name="Jia N."/>
            <person name="Wang J."/>
            <person name="Shi W."/>
            <person name="Du L."/>
            <person name="Sun Y."/>
            <person name="Zhan W."/>
            <person name="Jiang J."/>
            <person name="Wang Q."/>
            <person name="Zhang B."/>
            <person name="Ji P."/>
            <person name="Sakyi L.B."/>
            <person name="Cui X."/>
            <person name="Yuan T."/>
            <person name="Jiang B."/>
            <person name="Yang W."/>
            <person name="Lam T.T.-Y."/>
            <person name="Chang Q."/>
            <person name="Ding S."/>
            <person name="Wang X."/>
            <person name="Zhu J."/>
            <person name="Ruan X."/>
            <person name="Zhao L."/>
            <person name="Wei J."/>
            <person name="Que T."/>
            <person name="Du C."/>
            <person name="Cheng J."/>
            <person name="Dai P."/>
            <person name="Han X."/>
            <person name="Huang E."/>
            <person name="Gao Y."/>
            <person name="Liu J."/>
            <person name="Shao H."/>
            <person name="Ye R."/>
            <person name="Li L."/>
            <person name="Wei W."/>
            <person name="Wang X."/>
            <person name="Wang C."/>
            <person name="Yang T."/>
            <person name="Huo Q."/>
            <person name="Li W."/>
            <person name="Guo W."/>
            <person name="Chen H."/>
            <person name="Zhou L."/>
            <person name="Ni X."/>
            <person name="Tian J."/>
            <person name="Zhou Y."/>
            <person name="Sheng Y."/>
            <person name="Liu T."/>
            <person name="Pan Y."/>
            <person name="Xia L."/>
            <person name="Li J."/>
            <person name="Zhao F."/>
            <person name="Cao W."/>
        </authorList>
    </citation>
    <scope>NUCLEOTIDE SEQUENCE</scope>
    <source>
        <strain evidence="1">Hyas-2018</strain>
    </source>
</reference>
<evidence type="ECO:0000313" key="1">
    <source>
        <dbReference type="EMBL" id="KAH6933018.1"/>
    </source>
</evidence>
<protein>
    <submittedName>
        <fullName evidence="1">Uncharacterized protein</fullName>
    </submittedName>
</protein>
<dbReference type="EMBL" id="CM023484">
    <property type="protein sequence ID" value="KAH6933018.1"/>
    <property type="molecule type" value="Genomic_DNA"/>
</dbReference>
<gene>
    <name evidence="1" type="ORF">HPB50_011561</name>
</gene>
<accession>A0ACB7SGZ9</accession>
<name>A0ACB7SGZ9_HYAAI</name>
<comment type="caution">
    <text evidence="1">The sequence shown here is derived from an EMBL/GenBank/DDBJ whole genome shotgun (WGS) entry which is preliminary data.</text>
</comment>
<evidence type="ECO:0000313" key="2">
    <source>
        <dbReference type="Proteomes" id="UP000821845"/>
    </source>
</evidence>
<keyword evidence="2" id="KW-1185">Reference proteome</keyword>
<proteinExistence type="predicted"/>
<organism evidence="1 2">
    <name type="scientific">Hyalomma asiaticum</name>
    <name type="common">Tick</name>
    <dbReference type="NCBI Taxonomy" id="266040"/>
    <lineage>
        <taxon>Eukaryota</taxon>
        <taxon>Metazoa</taxon>
        <taxon>Ecdysozoa</taxon>
        <taxon>Arthropoda</taxon>
        <taxon>Chelicerata</taxon>
        <taxon>Arachnida</taxon>
        <taxon>Acari</taxon>
        <taxon>Parasitiformes</taxon>
        <taxon>Ixodida</taxon>
        <taxon>Ixodoidea</taxon>
        <taxon>Ixodidae</taxon>
        <taxon>Hyalomminae</taxon>
        <taxon>Hyalomma</taxon>
    </lineage>
</organism>